<name>A0A6P8H832_ACTTE</name>
<dbReference type="KEGG" id="aten:116289803"/>
<feature type="transmembrane region" description="Helical" evidence="8">
    <location>
        <begin position="154"/>
        <end position="178"/>
    </location>
</feature>
<dbReference type="PRINTS" id="PR00237">
    <property type="entry name" value="GPCRRHODOPSN"/>
</dbReference>
<keyword evidence="4" id="KW-0297">G-protein coupled receptor</keyword>
<feature type="transmembrane region" description="Helical" evidence="8">
    <location>
        <begin position="253"/>
        <end position="273"/>
    </location>
</feature>
<evidence type="ECO:0000256" key="5">
    <source>
        <dbReference type="ARBA" id="ARBA00023136"/>
    </source>
</evidence>
<keyword evidence="6" id="KW-0675">Receptor</keyword>
<dbReference type="InterPro" id="IPR017452">
    <property type="entry name" value="GPCR_Rhodpsn_7TM"/>
</dbReference>
<feature type="transmembrane region" description="Helical" evidence="8">
    <location>
        <begin position="39"/>
        <end position="59"/>
    </location>
</feature>
<evidence type="ECO:0000313" key="10">
    <source>
        <dbReference type="Proteomes" id="UP000515163"/>
    </source>
</evidence>
<evidence type="ECO:0000256" key="7">
    <source>
        <dbReference type="ARBA" id="ARBA00023224"/>
    </source>
</evidence>
<dbReference type="CDD" id="cd00637">
    <property type="entry name" value="7tm_classA_rhodopsin-like"/>
    <property type="match status" value="1"/>
</dbReference>
<dbReference type="RefSeq" id="XP_031552599.1">
    <property type="nucleotide sequence ID" value="XM_031696739.1"/>
</dbReference>
<evidence type="ECO:0000256" key="8">
    <source>
        <dbReference type="SAM" id="Phobius"/>
    </source>
</evidence>
<dbReference type="GeneID" id="116289803"/>
<feature type="transmembrane region" description="Helical" evidence="8">
    <location>
        <begin position="285"/>
        <end position="305"/>
    </location>
</feature>
<dbReference type="InterPro" id="IPR000276">
    <property type="entry name" value="GPCR_Rhodpsn"/>
</dbReference>
<protein>
    <submittedName>
        <fullName evidence="11">5-hydroxytryptamine receptor 4-like</fullName>
    </submittedName>
</protein>
<comment type="subcellular location">
    <subcellularLocation>
        <location evidence="1">Membrane</location>
        <topology evidence="1">Multi-pass membrane protein</topology>
    </subcellularLocation>
</comment>
<sequence>MVRPRTRCSTMSNVTDHIEAMASELASRTIVQIVFETGFHVLILLIALIGNLCVLYIFYKFPRLRKVTSYYVTTLAVSDVANAVLVMPVAVVISAVGYNVQNLISCTVIGTIGYTLVLVSLQTTTLIAINRFFCVIKPSIYRKHFKPKPAKIMIIGLWCFSLGLVLVIVASGMGNFYFHPGRFVCILAFCDRTFERVITSLMILVFVVFPIVIAVICYARIIKVVEHHKATARKRVHQESSLSKDEVEITRSLLAVVLGFIFCWIPCSVVFQLEVYMDLPREVEMIFIYSNFLSSAINPILFNVYNKPFRKLFYKIFFCKNNTVVVELAPNKPTK</sequence>
<proteinExistence type="predicted"/>
<dbReference type="Proteomes" id="UP000515163">
    <property type="component" value="Unplaced"/>
</dbReference>
<dbReference type="AlphaFoldDB" id="A0A6P8H832"/>
<dbReference type="GO" id="GO:0004930">
    <property type="term" value="F:G protein-coupled receptor activity"/>
    <property type="evidence" value="ECO:0007669"/>
    <property type="project" value="UniProtKB-KW"/>
</dbReference>
<evidence type="ECO:0000256" key="1">
    <source>
        <dbReference type="ARBA" id="ARBA00004141"/>
    </source>
</evidence>
<evidence type="ECO:0000256" key="3">
    <source>
        <dbReference type="ARBA" id="ARBA00022989"/>
    </source>
</evidence>
<evidence type="ECO:0000259" key="9">
    <source>
        <dbReference type="PROSITE" id="PS50262"/>
    </source>
</evidence>
<dbReference type="Gene3D" id="1.20.1070.10">
    <property type="entry name" value="Rhodopsin 7-helix transmembrane proteins"/>
    <property type="match status" value="1"/>
</dbReference>
<evidence type="ECO:0000256" key="6">
    <source>
        <dbReference type="ARBA" id="ARBA00023170"/>
    </source>
</evidence>
<evidence type="ECO:0000313" key="11">
    <source>
        <dbReference type="RefSeq" id="XP_031552599.1"/>
    </source>
</evidence>
<keyword evidence="7" id="KW-0807">Transducer</keyword>
<keyword evidence="2 8" id="KW-0812">Transmembrane</keyword>
<dbReference type="SUPFAM" id="SSF81321">
    <property type="entry name" value="Family A G protein-coupled receptor-like"/>
    <property type="match status" value="1"/>
</dbReference>
<dbReference type="InParanoid" id="A0A6P8H832"/>
<dbReference type="OrthoDB" id="6076970at2759"/>
<feature type="domain" description="G-protein coupled receptors family 1 profile" evidence="9">
    <location>
        <begin position="50"/>
        <end position="302"/>
    </location>
</feature>
<keyword evidence="10" id="KW-1185">Reference proteome</keyword>
<evidence type="ECO:0000256" key="4">
    <source>
        <dbReference type="ARBA" id="ARBA00023040"/>
    </source>
</evidence>
<gene>
    <name evidence="11" type="primary">LOC116289803</name>
</gene>
<dbReference type="Pfam" id="PF00001">
    <property type="entry name" value="7tm_1"/>
    <property type="match status" value="1"/>
</dbReference>
<dbReference type="GO" id="GO:0016020">
    <property type="term" value="C:membrane"/>
    <property type="evidence" value="ECO:0007669"/>
    <property type="project" value="UniProtKB-SubCell"/>
</dbReference>
<keyword evidence="3 8" id="KW-1133">Transmembrane helix</keyword>
<feature type="transmembrane region" description="Helical" evidence="8">
    <location>
        <begin position="80"/>
        <end position="100"/>
    </location>
</feature>
<feature type="transmembrane region" description="Helical" evidence="8">
    <location>
        <begin position="198"/>
        <end position="219"/>
    </location>
</feature>
<accession>A0A6P8H832</accession>
<dbReference type="InterPro" id="IPR050125">
    <property type="entry name" value="GPCR_opsins"/>
</dbReference>
<evidence type="ECO:0000256" key="2">
    <source>
        <dbReference type="ARBA" id="ARBA00022692"/>
    </source>
</evidence>
<feature type="transmembrane region" description="Helical" evidence="8">
    <location>
        <begin position="112"/>
        <end position="133"/>
    </location>
</feature>
<reference evidence="11" key="1">
    <citation type="submission" date="2025-08" db="UniProtKB">
        <authorList>
            <consortium name="RefSeq"/>
        </authorList>
    </citation>
    <scope>IDENTIFICATION</scope>
    <source>
        <tissue evidence="11">Tentacle</tissue>
    </source>
</reference>
<dbReference type="PANTHER" id="PTHR24240">
    <property type="entry name" value="OPSIN"/>
    <property type="match status" value="1"/>
</dbReference>
<organism evidence="10 11">
    <name type="scientific">Actinia tenebrosa</name>
    <name type="common">Australian red waratah sea anemone</name>
    <dbReference type="NCBI Taxonomy" id="6105"/>
    <lineage>
        <taxon>Eukaryota</taxon>
        <taxon>Metazoa</taxon>
        <taxon>Cnidaria</taxon>
        <taxon>Anthozoa</taxon>
        <taxon>Hexacorallia</taxon>
        <taxon>Actiniaria</taxon>
        <taxon>Actiniidae</taxon>
        <taxon>Actinia</taxon>
    </lineage>
</organism>
<dbReference type="PROSITE" id="PS50262">
    <property type="entry name" value="G_PROTEIN_RECEP_F1_2"/>
    <property type="match status" value="1"/>
</dbReference>
<keyword evidence="5 8" id="KW-0472">Membrane</keyword>